<proteinExistence type="predicted"/>
<evidence type="ECO:0000313" key="2">
    <source>
        <dbReference type="Proteomes" id="UP000027138"/>
    </source>
</evidence>
<keyword evidence="2" id="KW-1185">Reference proteome</keyword>
<protein>
    <submittedName>
        <fullName evidence="1">Uncharacterized protein</fullName>
    </submittedName>
</protein>
<dbReference type="AlphaFoldDB" id="A0A067KXW4"/>
<reference evidence="1 2" key="1">
    <citation type="journal article" date="2014" name="PLoS ONE">
        <title>Global Analysis of Gene Expression Profiles in Physic Nut (Jatropha curcas L.) Seedlings Exposed to Salt Stress.</title>
        <authorList>
            <person name="Zhang L."/>
            <person name="Zhang C."/>
            <person name="Wu P."/>
            <person name="Chen Y."/>
            <person name="Li M."/>
            <person name="Jiang H."/>
            <person name="Wu G."/>
        </authorList>
    </citation>
    <scope>NUCLEOTIDE SEQUENCE [LARGE SCALE GENOMIC DNA]</scope>
    <source>
        <strain evidence="2">cv. GZQX0401</strain>
        <tissue evidence="1">Young leaves</tissue>
    </source>
</reference>
<accession>A0A067KXW4</accession>
<organism evidence="1 2">
    <name type="scientific">Jatropha curcas</name>
    <name type="common">Barbados nut</name>
    <dbReference type="NCBI Taxonomy" id="180498"/>
    <lineage>
        <taxon>Eukaryota</taxon>
        <taxon>Viridiplantae</taxon>
        <taxon>Streptophyta</taxon>
        <taxon>Embryophyta</taxon>
        <taxon>Tracheophyta</taxon>
        <taxon>Spermatophyta</taxon>
        <taxon>Magnoliopsida</taxon>
        <taxon>eudicotyledons</taxon>
        <taxon>Gunneridae</taxon>
        <taxon>Pentapetalae</taxon>
        <taxon>rosids</taxon>
        <taxon>fabids</taxon>
        <taxon>Malpighiales</taxon>
        <taxon>Euphorbiaceae</taxon>
        <taxon>Crotonoideae</taxon>
        <taxon>Jatropheae</taxon>
        <taxon>Jatropha</taxon>
    </lineage>
</organism>
<name>A0A067KXW4_JATCU</name>
<dbReference type="EMBL" id="KK914423">
    <property type="protein sequence ID" value="KDP36674.1"/>
    <property type="molecule type" value="Genomic_DNA"/>
</dbReference>
<dbReference type="Proteomes" id="UP000027138">
    <property type="component" value="Unassembled WGS sequence"/>
</dbReference>
<gene>
    <name evidence="1" type="ORF">JCGZ_07892</name>
</gene>
<sequence>MEWLKELEELQGSAYSLKGNPKRIQCGMEELRSCQSNIGWNWLDPKRTIPLVVEVERAIGIRVGPPLVDVWFKDEPRKSWWAYDILTRQSDPKRTGGAKLLASLGN</sequence>
<evidence type="ECO:0000313" key="1">
    <source>
        <dbReference type="EMBL" id="KDP36674.1"/>
    </source>
</evidence>